<evidence type="ECO:0000313" key="7">
    <source>
        <dbReference type="EMBL" id="MBN2965149.1"/>
    </source>
</evidence>
<name>A0ABS2WU13_9BACT</name>
<dbReference type="PROSITE" id="PS51866">
    <property type="entry name" value="MOP"/>
    <property type="match status" value="1"/>
</dbReference>
<evidence type="ECO:0000256" key="3">
    <source>
        <dbReference type="ARBA" id="ARBA00022505"/>
    </source>
</evidence>
<gene>
    <name evidence="7" type="ORF">JWV37_10175</name>
</gene>
<dbReference type="Pfam" id="PF03459">
    <property type="entry name" value="TOBE"/>
    <property type="match status" value="1"/>
</dbReference>
<dbReference type="NCBIfam" id="TIGR00638">
    <property type="entry name" value="Mop"/>
    <property type="match status" value="1"/>
</dbReference>
<dbReference type="InterPro" id="IPR005116">
    <property type="entry name" value="Transp-assoc_OB_typ1"/>
</dbReference>
<evidence type="ECO:0000256" key="4">
    <source>
        <dbReference type="ARBA" id="ARBA00022737"/>
    </source>
</evidence>
<keyword evidence="3 5" id="KW-0500">Molybdenum</keyword>
<dbReference type="RefSeq" id="WP_205459697.1">
    <property type="nucleotide sequence ID" value="NZ_JAFHKK010000025.1"/>
</dbReference>
<protein>
    <submittedName>
        <fullName evidence="7">TOBE domain-containing protein</fullName>
    </submittedName>
</protein>
<dbReference type="Pfam" id="PF00126">
    <property type="entry name" value="HTH_1"/>
    <property type="match status" value="1"/>
</dbReference>
<dbReference type="InterPro" id="IPR004606">
    <property type="entry name" value="Mop_domain"/>
</dbReference>
<dbReference type="PIRSF" id="PIRSF005763">
    <property type="entry name" value="Txn_reg_ModE"/>
    <property type="match status" value="1"/>
</dbReference>
<evidence type="ECO:0000256" key="2">
    <source>
        <dbReference type="ARBA" id="ARBA00022448"/>
    </source>
</evidence>
<evidence type="ECO:0000313" key="8">
    <source>
        <dbReference type="Proteomes" id="UP000703590"/>
    </source>
</evidence>
<dbReference type="InterPro" id="IPR051815">
    <property type="entry name" value="Molybdate_resp_trans_reg"/>
</dbReference>
<dbReference type="SUPFAM" id="SSF46785">
    <property type="entry name" value="Winged helix' DNA-binding domain"/>
    <property type="match status" value="1"/>
</dbReference>
<dbReference type="InterPro" id="IPR036390">
    <property type="entry name" value="WH_DNA-bd_sf"/>
</dbReference>
<reference evidence="7 8" key="2">
    <citation type="submission" date="2021-02" db="EMBL/GenBank/DDBJ databases">
        <title>Sulfurospirillum tamanensis sp. nov.</title>
        <authorList>
            <person name="Frolova A."/>
            <person name="Merkel A."/>
            <person name="Slobodkin A."/>
        </authorList>
    </citation>
    <scope>NUCLEOTIDE SEQUENCE [LARGE SCALE GENOMIC DNA]</scope>
    <source>
        <strain evidence="7 8">T05b</strain>
    </source>
</reference>
<organism evidence="7 8">
    <name type="scientific">Sulfurospirillum tamanense</name>
    <dbReference type="NCBI Taxonomy" id="2813362"/>
    <lineage>
        <taxon>Bacteria</taxon>
        <taxon>Pseudomonadati</taxon>
        <taxon>Campylobacterota</taxon>
        <taxon>Epsilonproteobacteria</taxon>
        <taxon>Campylobacterales</taxon>
        <taxon>Sulfurospirillaceae</taxon>
        <taxon>Sulfurospirillum</taxon>
    </lineage>
</organism>
<dbReference type="Gene3D" id="2.40.50.100">
    <property type="match status" value="1"/>
</dbReference>
<accession>A0ABS2WU13</accession>
<evidence type="ECO:0000256" key="1">
    <source>
        <dbReference type="ARBA" id="ARBA00008110"/>
    </source>
</evidence>
<dbReference type="InterPro" id="IPR016462">
    <property type="entry name" value="ModE"/>
</dbReference>
<proteinExistence type="inferred from homology"/>
<keyword evidence="2 5" id="KW-0813">Transport</keyword>
<dbReference type="PANTHER" id="PTHR30432:SF1">
    <property type="entry name" value="DNA-BINDING TRANSCRIPTIONAL DUAL REGULATOR MODE"/>
    <property type="match status" value="1"/>
</dbReference>
<dbReference type="SUPFAM" id="SSF50331">
    <property type="entry name" value="MOP-like"/>
    <property type="match status" value="2"/>
</dbReference>
<evidence type="ECO:0000259" key="6">
    <source>
        <dbReference type="PROSITE" id="PS51866"/>
    </source>
</evidence>
<dbReference type="InterPro" id="IPR036388">
    <property type="entry name" value="WH-like_DNA-bd_sf"/>
</dbReference>
<dbReference type="InterPro" id="IPR008995">
    <property type="entry name" value="Mo/tungstate-bd_C_term_dom"/>
</dbReference>
<dbReference type="PANTHER" id="PTHR30432">
    <property type="entry name" value="TRANSCRIPTIONAL REGULATOR MODE"/>
    <property type="match status" value="1"/>
</dbReference>
<reference evidence="8" key="1">
    <citation type="submission" date="2021-02" db="EMBL/GenBank/DDBJ databases">
        <title>Sulfurospirillum tamanensis sp. nov.</title>
        <authorList>
            <person name="Merkel A.Y."/>
        </authorList>
    </citation>
    <scope>NUCLEOTIDE SEQUENCE [LARGE SCALE GENOMIC DNA]</scope>
    <source>
        <strain evidence="8">T05b</strain>
    </source>
</reference>
<keyword evidence="4" id="KW-0677">Repeat</keyword>
<evidence type="ECO:0000256" key="5">
    <source>
        <dbReference type="PIRNR" id="PIRNR005763"/>
    </source>
</evidence>
<dbReference type="Proteomes" id="UP000703590">
    <property type="component" value="Unassembled WGS sequence"/>
</dbReference>
<dbReference type="Gene3D" id="1.10.10.10">
    <property type="entry name" value="Winged helix-like DNA-binding domain superfamily/Winged helix DNA-binding domain"/>
    <property type="match status" value="1"/>
</dbReference>
<keyword evidence="8" id="KW-1185">Reference proteome</keyword>
<feature type="domain" description="Mop" evidence="6">
    <location>
        <begin position="126"/>
        <end position="192"/>
    </location>
</feature>
<sequence>MEKLQLGAAFWIDKHNHGFFGKGRIELLKSIDTHGSLAKAAKAMGMSYKAAWDSMREMEALSGETLTQKSTGGKGGGGSALTPKARHYIALFETLERAQKSFFDAIEPHLDDARGLMQLLSRPAIRTSARNQLEGLLEAITPLHVNTKLTLRLDADTTLDAHITQTSVAELGLSVGQRMYAIIKASWLTLHASPKTCHPSHNVLKGTVIALSECESMAELTLLCGTQSLVATGIKEGFPLCKKGDTLWASFDPSDVIIGC</sequence>
<dbReference type="EMBL" id="JAFHKK010000025">
    <property type="protein sequence ID" value="MBN2965149.1"/>
    <property type="molecule type" value="Genomic_DNA"/>
</dbReference>
<dbReference type="InterPro" id="IPR000847">
    <property type="entry name" value="LysR_HTH_N"/>
</dbReference>
<comment type="similarity">
    <text evidence="1 5">Belongs to the ModE family.</text>
</comment>
<comment type="caution">
    <text evidence="7">The sequence shown here is derived from an EMBL/GenBank/DDBJ whole genome shotgun (WGS) entry which is preliminary data.</text>
</comment>